<dbReference type="RefSeq" id="WP_115841776.1">
    <property type="nucleotide sequence ID" value="NZ_CP183976.1"/>
</dbReference>
<keyword evidence="2" id="KW-0812">Transmembrane</keyword>
<dbReference type="AlphaFoldDB" id="A0A3D8VGY8"/>
<organism evidence="3 4">
    <name type="scientific">Lysobacter soli</name>
    <dbReference type="NCBI Taxonomy" id="453783"/>
    <lineage>
        <taxon>Bacteria</taxon>
        <taxon>Pseudomonadati</taxon>
        <taxon>Pseudomonadota</taxon>
        <taxon>Gammaproteobacteria</taxon>
        <taxon>Lysobacterales</taxon>
        <taxon>Lysobacteraceae</taxon>
        <taxon>Lysobacter</taxon>
    </lineage>
</organism>
<dbReference type="EMBL" id="QTJR01000003">
    <property type="protein sequence ID" value="RDY68351.1"/>
    <property type="molecule type" value="Genomic_DNA"/>
</dbReference>
<evidence type="ECO:0000313" key="3">
    <source>
        <dbReference type="EMBL" id="RDY68351.1"/>
    </source>
</evidence>
<dbReference type="Proteomes" id="UP000256829">
    <property type="component" value="Unassembled WGS sequence"/>
</dbReference>
<accession>A0A3D8VGY8</accession>
<protein>
    <submittedName>
        <fullName evidence="3">Uncharacterized protein</fullName>
    </submittedName>
</protein>
<evidence type="ECO:0000256" key="2">
    <source>
        <dbReference type="SAM" id="Phobius"/>
    </source>
</evidence>
<feature type="region of interest" description="Disordered" evidence="1">
    <location>
        <begin position="64"/>
        <end position="84"/>
    </location>
</feature>
<gene>
    <name evidence="3" type="ORF">DX912_07065</name>
</gene>
<proteinExistence type="predicted"/>
<keyword evidence="4" id="KW-1185">Reference proteome</keyword>
<comment type="caution">
    <text evidence="3">The sequence shown here is derived from an EMBL/GenBank/DDBJ whole genome shotgun (WGS) entry which is preliminary data.</text>
</comment>
<keyword evidence="2" id="KW-1133">Transmembrane helix</keyword>
<feature type="transmembrane region" description="Helical" evidence="2">
    <location>
        <begin position="6"/>
        <end position="24"/>
    </location>
</feature>
<evidence type="ECO:0000313" key="4">
    <source>
        <dbReference type="Proteomes" id="UP000256829"/>
    </source>
</evidence>
<evidence type="ECO:0000256" key="1">
    <source>
        <dbReference type="SAM" id="MobiDB-lite"/>
    </source>
</evidence>
<name>A0A3D8VGY8_9GAMM</name>
<dbReference type="Pfam" id="PF20228">
    <property type="entry name" value="DUF6587"/>
    <property type="match status" value="1"/>
</dbReference>
<sequence>MDAGLLAQYAIITVAVIVSAWFVAKRQFPNAVRRLRVGLAIPLVREGRAAWVQKLGRRIAPPSTLADASCGGCNSCGPSAPRRH</sequence>
<keyword evidence="2" id="KW-0472">Membrane</keyword>
<reference evidence="3 4" key="1">
    <citation type="submission" date="2018-08" db="EMBL/GenBank/DDBJ databases">
        <title>Lysobacter soli KCTC 22011, whole genome shotgun sequence.</title>
        <authorList>
            <person name="Zhang X."/>
            <person name="Feng G."/>
            <person name="Zhu H."/>
        </authorList>
    </citation>
    <scope>NUCLEOTIDE SEQUENCE [LARGE SCALE GENOMIC DNA]</scope>
    <source>
        <strain evidence="3 4">KCTC 22011</strain>
    </source>
</reference>
<dbReference type="InterPro" id="IPR046494">
    <property type="entry name" value="DUF6587"/>
</dbReference>